<dbReference type="Gene3D" id="3.40.50.1000">
    <property type="entry name" value="HAD superfamily/HAD-like"/>
    <property type="match status" value="1"/>
</dbReference>
<dbReference type="NCBIfam" id="TIGR01681">
    <property type="entry name" value="HAD-SF-IIIC"/>
    <property type="match status" value="1"/>
</dbReference>
<evidence type="ECO:0000313" key="2">
    <source>
        <dbReference type="EMBL" id="JAS19933.1"/>
    </source>
</evidence>
<proteinExistence type="predicted"/>
<protein>
    <submittedName>
        <fullName evidence="2">Uncharacterized protein</fullName>
    </submittedName>
</protein>
<dbReference type="EMBL" id="GEDC01017365">
    <property type="protein sequence ID" value="JAS19933.1"/>
    <property type="molecule type" value="Transcribed_RNA"/>
</dbReference>
<sequence length="217" mass="25173">MCSSTVAFCIVFVCFWELQKQGCVEARRWKGKPKNTPVPPIPKDVRMIQNQRLIAFDLDGTLWPFKASDGQLPLKLNPRNEEEVVDKTGKKYTAFKNIANILKMLYRKKYFVAAISKDDDRTNAEAFLEEFQLSQYITHFEIYPGPSTKHIESLHVSTKTYFRNMLYFCKNEQDGENVKKLNVTTLCVDEKGLNMDALNKGLQLLYLSRHEFPFAEN</sequence>
<organism evidence="2">
    <name type="scientific">Clastoptera arizonana</name>
    <name type="common">Arizona spittle bug</name>
    <dbReference type="NCBI Taxonomy" id="38151"/>
    <lineage>
        <taxon>Eukaryota</taxon>
        <taxon>Metazoa</taxon>
        <taxon>Ecdysozoa</taxon>
        <taxon>Arthropoda</taxon>
        <taxon>Hexapoda</taxon>
        <taxon>Insecta</taxon>
        <taxon>Pterygota</taxon>
        <taxon>Neoptera</taxon>
        <taxon>Paraneoptera</taxon>
        <taxon>Hemiptera</taxon>
        <taxon>Auchenorrhyncha</taxon>
        <taxon>Cercopoidea</taxon>
        <taxon>Clastopteridae</taxon>
        <taxon>Clastoptera</taxon>
    </lineage>
</organism>
<dbReference type="PANTHER" id="PTHR17901:SF14">
    <property type="entry name" value="MAGNESIUM-DEPENDENT PHOSPHATASE 1"/>
    <property type="match status" value="1"/>
</dbReference>
<feature type="signal peptide" evidence="1">
    <location>
        <begin position="1"/>
        <end position="26"/>
    </location>
</feature>
<gene>
    <name evidence="2" type="ORF">g.5741</name>
</gene>
<dbReference type="InterPro" id="IPR023214">
    <property type="entry name" value="HAD_sf"/>
</dbReference>
<reference evidence="2" key="1">
    <citation type="submission" date="2015-12" db="EMBL/GenBank/DDBJ databases">
        <title>De novo transcriptome assembly of four potential Pierce s Disease insect vectors from Arizona vineyards.</title>
        <authorList>
            <person name="Tassone E.E."/>
        </authorList>
    </citation>
    <scope>NUCLEOTIDE SEQUENCE</scope>
</reference>
<feature type="chain" id="PRO_5008580891" evidence="1">
    <location>
        <begin position="27"/>
        <end position="217"/>
    </location>
</feature>
<dbReference type="InterPro" id="IPR010033">
    <property type="entry name" value="HAD_SF_ppase_IIIC"/>
</dbReference>
<dbReference type="SUPFAM" id="SSF56784">
    <property type="entry name" value="HAD-like"/>
    <property type="match status" value="1"/>
</dbReference>
<evidence type="ECO:0000256" key="1">
    <source>
        <dbReference type="SAM" id="SignalP"/>
    </source>
</evidence>
<dbReference type="AlphaFoldDB" id="A0A1B6D2T8"/>
<name>A0A1B6D2T8_9HEMI</name>
<dbReference type="GO" id="GO:0003993">
    <property type="term" value="F:acid phosphatase activity"/>
    <property type="evidence" value="ECO:0007669"/>
    <property type="project" value="TreeGrafter"/>
</dbReference>
<dbReference type="InterPro" id="IPR036412">
    <property type="entry name" value="HAD-like_sf"/>
</dbReference>
<accession>A0A1B6D2T8</accession>
<dbReference type="PANTHER" id="PTHR17901">
    <property type="entry name" value="MAGNESIUM-DEPENDENT PHOSPHATASE 1 MDP1"/>
    <property type="match status" value="1"/>
</dbReference>
<dbReference type="Pfam" id="PF12689">
    <property type="entry name" value="Acid_PPase"/>
    <property type="match status" value="1"/>
</dbReference>
<keyword evidence="1" id="KW-0732">Signal</keyword>
<dbReference type="InterPro" id="IPR010036">
    <property type="entry name" value="MDP_1_eu_arc"/>
</dbReference>